<dbReference type="Proteomes" id="UP000311382">
    <property type="component" value="Unassembled WGS sequence"/>
</dbReference>
<evidence type="ECO:0000256" key="1">
    <source>
        <dbReference type="ARBA" id="ARBA00001974"/>
    </source>
</evidence>
<evidence type="ECO:0000313" key="13">
    <source>
        <dbReference type="Proteomes" id="UP000311382"/>
    </source>
</evidence>
<evidence type="ECO:0000256" key="5">
    <source>
        <dbReference type="ARBA" id="ARBA00022827"/>
    </source>
</evidence>
<dbReference type="GO" id="GO:0070224">
    <property type="term" value="F:sulfide:quinone oxidoreductase activity"/>
    <property type="evidence" value="ECO:0007669"/>
    <property type="project" value="TreeGrafter"/>
</dbReference>
<comment type="similarity">
    <text evidence="9">Belongs to the SQRD family.</text>
</comment>
<dbReference type="Gene3D" id="3.50.50.60">
    <property type="entry name" value="FAD/NAD(P)-binding domain"/>
    <property type="match status" value="2"/>
</dbReference>
<dbReference type="GO" id="GO:0005739">
    <property type="term" value="C:mitochondrion"/>
    <property type="evidence" value="ECO:0007669"/>
    <property type="project" value="UniProtKB-SubCell"/>
</dbReference>
<evidence type="ECO:0000313" key="12">
    <source>
        <dbReference type="EMBL" id="TNY20178.1"/>
    </source>
</evidence>
<keyword evidence="5" id="KW-0274">FAD</keyword>
<dbReference type="Pfam" id="PF07992">
    <property type="entry name" value="Pyr_redox_2"/>
    <property type="match status" value="1"/>
</dbReference>
<evidence type="ECO:0000259" key="11">
    <source>
        <dbReference type="Pfam" id="PF07992"/>
    </source>
</evidence>
<keyword evidence="4" id="KW-0874">Quinone</keyword>
<protein>
    <recommendedName>
        <fullName evidence="10">Sulfide:quinone oxidoreductase, mitochondrial</fullName>
    </recommendedName>
</protein>
<comment type="subcellular location">
    <subcellularLocation>
        <location evidence="2">Mitochondrion</location>
    </subcellularLocation>
</comment>
<evidence type="ECO:0000256" key="9">
    <source>
        <dbReference type="ARBA" id="ARBA00060891"/>
    </source>
</evidence>
<keyword evidence="13" id="KW-1185">Reference proteome</keyword>
<keyword evidence="6" id="KW-0809">Transit peptide</keyword>
<dbReference type="STRING" id="5288.A0A5C5FTF9"/>
<dbReference type="InterPro" id="IPR023753">
    <property type="entry name" value="FAD/NAD-binding_dom"/>
</dbReference>
<dbReference type="OrthoDB" id="5376590at2759"/>
<evidence type="ECO:0000256" key="4">
    <source>
        <dbReference type="ARBA" id="ARBA00022719"/>
    </source>
</evidence>
<proteinExistence type="inferred from homology"/>
<comment type="cofactor">
    <cofactor evidence="1">
        <name>FAD</name>
        <dbReference type="ChEBI" id="CHEBI:57692"/>
    </cofactor>
</comment>
<dbReference type="GO" id="GO:0070221">
    <property type="term" value="P:sulfide oxidation, using sulfide:quinone oxidoreductase"/>
    <property type="evidence" value="ECO:0007669"/>
    <property type="project" value="TreeGrafter"/>
</dbReference>
<dbReference type="PANTHER" id="PTHR10632">
    <property type="entry name" value="SULFIDE:QUINONE OXIDOREDUCTASE"/>
    <property type="match status" value="1"/>
</dbReference>
<evidence type="ECO:0000256" key="3">
    <source>
        <dbReference type="ARBA" id="ARBA00022630"/>
    </source>
</evidence>
<sequence length="444" mass="48234">MLAAATRAPRAFTPARAFARLASTSSHKFVVVGGGTAGVTVAAQLRRAFAAEKRPLNEGDIAIIEPASEHHYQPGWTLVGTGLSQLDQMHKPMDSVIPQGVKRYTSAVTTFQPEQNTVTTADDSKIKYDFLIVAPGLKINFDAVKGLKEGLADPKSAVSSIYSLDTVEKTWRNIEAFKKGTAIFTQPAGIIKCAGAPQKVLWMAESQWRNEGVRDQVKPVFATGTPTMFGVPKYSAALEKIRQERNVEGLFNHNLVAIDNARKVATFATGEGKTADREYDLLHVVPPQTAPDFVKASPLADAAGWVAVNPSTTQSTKFANIFSLGDASSMPNSKTAAAVSSQAPVLVDNLRAAYDGQELPASYDGYASCPLLTGHNELMLAEFKYGGIPKETFAPILGSQDVPNRLYFHLKKDIFPRVYWSSFLKGTWFGPKGFFRPVDYMHTA</sequence>
<comment type="caution">
    <text evidence="12">The sequence shown here is derived from an EMBL/GenBank/DDBJ whole genome shotgun (WGS) entry which is preliminary data.</text>
</comment>
<gene>
    <name evidence="12" type="ORF">DMC30DRAFT_352739</name>
</gene>
<dbReference type="AlphaFoldDB" id="A0A5C5FTF9"/>
<dbReference type="EMBL" id="SOZI01000074">
    <property type="protein sequence ID" value="TNY20178.1"/>
    <property type="molecule type" value="Genomic_DNA"/>
</dbReference>
<dbReference type="GO" id="GO:0048038">
    <property type="term" value="F:quinone binding"/>
    <property type="evidence" value="ECO:0007669"/>
    <property type="project" value="UniProtKB-KW"/>
</dbReference>
<accession>A0A5C5FTF9</accession>
<reference evidence="12 13" key="1">
    <citation type="submission" date="2019-03" db="EMBL/GenBank/DDBJ databases">
        <title>Rhodosporidium diobovatum UCD-FST 08-225 genome sequencing, assembly, and annotation.</title>
        <authorList>
            <person name="Fakankun I.U."/>
            <person name="Fristensky B."/>
            <person name="Levin D.B."/>
        </authorList>
    </citation>
    <scope>NUCLEOTIDE SEQUENCE [LARGE SCALE GENOMIC DNA]</scope>
    <source>
        <strain evidence="12 13">UCD-FST 08-225</strain>
    </source>
</reference>
<evidence type="ECO:0000256" key="10">
    <source>
        <dbReference type="ARBA" id="ARBA00070160"/>
    </source>
</evidence>
<evidence type="ECO:0000256" key="8">
    <source>
        <dbReference type="ARBA" id="ARBA00023128"/>
    </source>
</evidence>
<dbReference type="InterPro" id="IPR015904">
    <property type="entry name" value="Sulphide_quinone_reductase"/>
</dbReference>
<dbReference type="GO" id="GO:0071949">
    <property type="term" value="F:FAD binding"/>
    <property type="evidence" value="ECO:0007669"/>
    <property type="project" value="TreeGrafter"/>
</dbReference>
<evidence type="ECO:0000256" key="6">
    <source>
        <dbReference type="ARBA" id="ARBA00022946"/>
    </source>
</evidence>
<evidence type="ECO:0000256" key="7">
    <source>
        <dbReference type="ARBA" id="ARBA00023002"/>
    </source>
</evidence>
<dbReference type="PANTHER" id="PTHR10632:SF2">
    <property type="entry name" value="SULFIDE:QUINONE OXIDOREDUCTASE, MITOCHONDRIAL"/>
    <property type="match status" value="1"/>
</dbReference>
<keyword evidence="7" id="KW-0560">Oxidoreductase</keyword>
<organism evidence="12 13">
    <name type="scientific">Rhodotorula diobovata</name>
    <dbReference type="NCBI Taxonomy" id="5288"/>
    <lineage>
        <taxon>Eukaryota</taxon>
        <taxon>Fungi</taxon>
        <taxon>Dikarya</taxon>
        <taxon>Basidiomycota</taxon>
        <taxon>Pucciniomycotina</taxon>
        <taxon>Microbotryomycetes</taxon>
        <taxon>Sporidiobolales</taxon>
        <taxon>Sporidiobolaceae</taxon>
        <taxon>Rhodotorula</taxon>
    </lineage>
</organism>
<dbReference type="InterPro" id="IPR036188">
    <property type="entry name" value="FAD/NAD-bd_sf"/>
</dbReference>
<dbReference type="SUPFAM" id="SSF51905">
    <property type="entry name" value="FAD/NAD(P)-binding domain"/>
    <property type="match status" value="2"/>
</dbReference>
<evidence type="ECO:0000256" key="2">
    <source>
        <dbReference type="ARBA" id="ARBA00004173"/>
    </source>
</evidence>
<keyword evidence="3" id="KW-0285">Flavoprotein</keyword>
<name>A0A5C5FTF9_9BASI</name>
<keyword evidence="8" id="KW-0496">Mitochondrion</keyword>
<feature type="domain" description="FAD/NAD(P)-binding" evidence="11">
    <location>
        <begin position="28"/>
        <end position="151"/>
    </location>
</feature>
<dbReference type="FunFam" id="3.50.50.60:FF:000034">
    <property type="entry name" value="sulfide:quinone oxidoreductase, mitochondrial"/>
    <property type="match status" value="1"/>
</dbReference>